<accession>A0AAJ3NAX7</accession>
<dbReference type="Proteomes" id="UP000190816">
    <property type="component" value="Unassembled WGS sequence"/>
</dbReference>
<organism evidence="2 5">
    <name type="scientific">Elizabethkingia ursingii</name>
    <dbReference type="NCBI Taxonomy" id="1756150"/>
    <lineage>
        <taxon>Bacteria</taxon>
        <taxon>Pseudomonadati</taxon>
        <taxon>Bacteroidota</taxon>
        <taxon>Flavobacteriia</taxon>
        <taxon>Flavobacteriales</taxon>
        <taxon>Weeksellaceae</taxon>
        <taxon>Elizabethkingia</taxon>
    </lineage>
</organism>
<evidence type="ECO:0000256" key="1">
    <source>
        <dbReference type="SAM" id="SignalP"/>
    </source>
</evidence>
<reference evidence="3 4" key="2">
    <citation type="submission" date="2016-07" db="EMBL/GenBank/DDBJ databases">
        <title>Revisiting the Taxonomy of the Elizabethkingia Genus based on Whole-Genome Sequencing, Optical Mapping, and MALDI-TOF.</title>
        <authorList>
            <person name="Nicholson A.C."/>
        </authorList>
    </citation>
    <scope>NUCLEOTIDE SEQUENCE [LARGE SCALE GENOMIC DNA]</scope>
    <source>
        <strain evidence="3 4">C1558</strain>
    </source>
</reference>
<dbReference type="KEGG" id="ego:BBD34_04290"/>
<protein>
    <submittedName>
        <fullName evidence="2">Uncharacterized protein</fullName>
    </submittedName>
</protein>
<evidence type="ECO:0000313" key="5">
    <source>
        <dbReference type="Proteomes" id="UP000190816"/>
    </source>
</evidence>
<dbReference type="AlphaFoldDB" id="A0AAJ3NAX7"/>
<dbReference type="EMBL" id="MAIC01000016">
    <property type="protein sequence ID" value="OPB73738.1"/>
    <property type="molecule type" value="Genomic_DNA"/>
</dbReference>
<proteinExistence type="predicted"/>
<dbReference type="PROSITE" id="PS51257">
    <property type="entry name" value="PROKAR_LIPOPROTEIN"/>
    <property type="match status" value="1"/>
</dbReference>
<gene>
    <name evidence="2" type="ORF">BAY32_11935</name>
    <name evidence="3" type="ORF">BB021_05150</name>
</gene>
<reference evidence="2 5" key="1">
    <citation type="submission" date="2016-06" db="EMBL/GenBank/DDBJ databases">
        <authorList>
            <person name="Nicholson A.C."/>
        </authorList>
    </citation>
    <scope>NUCLEOTIDE SEQUENCE [LARGE SCALE GENOMIC DNA]</scope>
    <source>
        <strain evidence="2 5">G4123</strain>
    </source>
</reference>
<keyword evidence="4" id="KW-1185">Reference proteome</keyword>
<dbReference type="RefSeq" id="WP_078402500.1">
    <property type="nucleotide sequence ID" value="NZ_CP016377.1"/>
</dbReference>
<name>A0AAJ3NAX7_9FLAO</name>
<dbReference type="EMBL" id="MBDS01000014">
    <property type="protein sequence ID" value="OPB88765.1"/>
    <property type="molecule type" value="Genomic_DNA"/>
</dbReference>
<keyword evidence="1" id="KW-0732">Signal</keyword>
<comment type="caution">
    <text evidence="2">The sequence shown here is derived from an EMBL/GenBank/DDBJ whole genome shotgun (WGS) entry which is preliminary data.</text>
</comment>
<sequence>MKANILIIALLTIFSCKAQQKNENSNIYNENITKLKKVIPNKVSYYGKPLYIFLQDLQDKNINIKEGYNADEWDNNKLRLYFIDWDSRNTLKDGEIASSVLITFDKSFDKNIVGSLIKENRAKWNNNMVSFFKDMIIKEIAFENVSGINTLGSKPK</sequence>
<feature type="chain" id="PRO_5042497082" evidence="1">
    <location>
        <begin position="19"/>
        <end position="156"/>
    </location>
</feature>
<dbReference type="Proteomes" id="UP000190016">
    <property type="component" value="Unassembled WGS sequence"/>
</dbReference>
<feature type="signal peptide" evidence="1">
    <location>
        <begin position="1"/>
        <end position="18"/>
    </location>
</feature>
<evidence type="ECO:0000313" key="2">
    <source>
        <dbReference type="EMBL" id="OPB73738.1"/>
    </source>
</evidence>
<evidence type="ECO:0000313" key="3">
    <source>
        <dbReference type="EMBL" id="OPB88765.1"/>
    </source>
</evidence>
<evidence type="ECO:0000313" key="4">
    <source>
        <dbReference type="Proteomes" id="UP000190016"/>
    </source>
</evidence>